<feature type="region of interest" description="Disordered" evidence="6">
    <location>
        <begin position="349"/>
        <end position="373"/>
    </location>
</feature>
<feature type="compositionally biased region" description="Basic and acidic residues" evidence="6">
    <location>
        <begin position="355"/>
        <end position="373"/>
    </location>
</feature>
<dbReference type="PANTHER" id="PTHR30468">
    <property type="entry name" value="ALPHA-KETOGLUTARATE-DEPENDENT SULFONATE DIOXYGENASE"/>
    <property type="match status" value="1"/>
</dbReference>
<reference evidence="8" key="1">
    <citation type="submission" date="2014-09" db="EMBL/GenBank/DDBJ databases">
        <title>Draft genome sequence of an oleaginous Mucoromycotina fungus Mucor ambiguus NBRC6742.</title>
        <authorList>
            <person name="Takeda I."/>
            <person name="Yamane N."/>
            <person name="Morita T."/>
            <person name="Tamano K."/>
            <person name="Machida M."/>
            <person name="Baker S."/>
            <person name="Koike H."/>
        </authorList>
    </citation>
    <scope>NUCLEOTIDE SEQUENCE</scope>
    <source>
        <strain evidence="8">NBRC 6742</strain>
    </source>
</reference>
<name>A0A0C9MAX0_9FUNG</name>
<evidence type="ECO:0000256" key="2">
    <source>
        <dbReference type="ARBA" id="ARBA00022723"/>
    </source>
</evidence>
<keyword evidence="5" id="KW-0408">Iron</keyword>
<evidence type="ECO:0000256" key="6">
    <source>
        <dbReference type="SAM" id="MobiDB-lite"/>
    </source>
</evidence>
<dbReference type="STRING" id="91626.A0A0C9MAX0"/>
<comment type="similarity">
    <text evidence="1">Belongs to the TfdA dioxygenase family.</text>
</comment>
<dbReference type="Pfam" id="PF02668">
    <property type="entry name" value="TauD"/>
    <property type="match status" value="1"/>
</dbReference>
<dbReference type="InterPro" id="IPR051323">
    <property type="entry name" value="AtsK-like"/>
</dbReference>
<dbReference type="Proteomes" id="UP000053815">
    <property type="component" value="Unassembled WGS sequence"/>
</dbReference>
<dbReference type="GO" id="GO:0016706">
    <property type="term" value="F:2-oxoglutarate-dependent dioxygenase activity"/>
    <property type="evidence" value="ECO:0007669"/>
    <property type="project" value="TreeGrafter"/>
</dbReference>
<dbReference type="OrthoDB" id="10257314at2759"/>
<keyword evidence="9" id="KW-1185">Reference proteome</keyword>
<proteinExistence type="inferred from homology"/>
<sequence>MPPNTTNNSVESVSEQFQKLDLKTLAREKGNYQVYPRTNYPPLEPFEHYDPGKLADPKKASLYDNAERIFDLTPSIGTEVHGLQLSQLTDQQKNDLALLTAERGVIFFRNQDLDPYQGVEFGKYFGRLHIHNIVGHPPGLPYIASIFYNEQDPQTTKLFESRSADEGWHSDITYENQPAGLTFLKVSIIDTVPGDGDTIGGDTIWASAYGAYDKLSKPMQQFLEGLEAVHTGQVHKDNAQRTGHFIRRDFVDYVHPVIRTHPLTGWKGLFVQPGFTKSIVGLNRKESDVLLKFLFNHIAGGHDFQVRFKWTEDTVAVWDNRATFHCAIFDYFTSGRRHGWRITPTAERPYYDPNSKSRREDLAERAEKEANSQ</sequence>
<evidence type="ECO:0000259" key="7">
    <source>
        <dbReference type="Pfam" id="PF02668"/>
    </source>
</evidence>
<gene>
    <name evidence="8" type="ORF">MAM1_0065c03959</name>
</gene>
<evidence type="ECO:0000256" key="3">
    <source>
        <dbReference type="ARBA" id="ARBA00022964"/>
    </source>
</evidence>
<dbReference type="GO" id="GO:0005737">
    <property type="term" value="C:cytoplasm"/>
    <property type="evidence" value="ECO:0007669"/>
    <property type="project" value="TreeGrafter"/>
</dbReference>
<dbReference type="SUPFAM" id="SSF51197">
    <property type="entry name" value="Clavaminate synthase-like"/>
    <property type="match status" value="1"/>
</dbReference>
<keyword evidence="2" id="KW-0479">Metal-binding</keyword>
<dbReference type="PANTHER" id="PTHR30468:SF10">
    <property type="entry name" value="TAUD_TFDA-LIKE DOMAIN-CONTAINING PROTEIN"/>
    <property type="match status" value="1"/>
</dbReference>
<dbReference type="FunFam" id="3.60.130.10:FF:000003">
    <property type="entry name" value="Alpha-ketoglutarate-dependent taurine dioxygenase"/>
    <property type="match status" value="1"/>
</dbReference>
<dbReference type="GO" id="GO:0046872">
    <property type="term" value="F:metal ion binding"/>
    <property type="evidence" value="ECO:0007669"/>
    <property type="project" value="UniProtKB-KW"/>
</dbReference>
<organism evidence="8">
    <name type="scientific">Mucor ambiguus</name>
    <dbReference type="NCBI Taxonomy" id="91626"/>
    <lineage>
        <taxon>Eukaryota</taxon>
        <taxon>Fungi</taxon>
        <taxon>Fungi incertae sedis</taxon>
        <taxon>Mucoromycota</taxon>
        <taxon>Mucoromycotina</taxon>
        <taxon>Mucoromycetes</taxon>
        <taxon>Mucorales</taxon>
        <taxon>Mucorineae</taxon>
        <taxon>Mucoraceae</taxon>
        <taxon>Mucor</taxon>
    </lineage>
</organism>
<evidence type="ECO:0000313" key="8">
    <source>
        <dbReference type="EMBL" id="GAN04499.1"/>
    </source>
</evidence>
<feature type="domain" description="TauD/TfdA-like" evidence="7">
    <location>
        <begin position="69"/>
        <end position="343"/>
    </location>
</feature>
<evidence type="ECO:0000313" key="9">
    <source>
        <dbReference type="Proteomes" id="UP000053815"/>
    </source>
</evidence>
<keyword evidence="3 8" id="KW-0223">Dioxygenase</keyword>
<evidence type="ECO:0000256" key="4">
    <source>
        <dbReference type="ARBA" id="ARBA00023002"/>
    </source>
</evidence>
<keyword evidence="4" id="KW-0560">Oxidoreductase</keyword>
<dbReference type="Gene3D" id="3.60.130.10">
    <property type="entry name" value="Clavaminate synthase-like"/>
    <property type="match status" value="1"/>
</dbReference>
<accession>A0A0C9MAX0</accession>
<dbReference type="InterPro" id="IPR042098">
    <property type="entry name" value="TauD-like_sf"/>
</dbReference>
<evidence type="ECO:0000256" key="1">
    <source>
        <dbReference type="ARBA" id="ARBA00005896"/>
    </source>
</evidence>
<protein>
    <submittedName>
        <fullName evidence="8">TfdA family taurine dioxygenase</fullName>
    </submittedName>
</protein>
<evidence type="ECO:0000256" key="5">
    <source>
        <dbReference type="ARBA" id="ARBA00023004"/>
    </source>
</evidence>
<dbReference type="InterPro" id="IPR003819">
    <property type="entry name" value="TauD/TfdA-like"/>
</dbReference>
<dbReference type="EMBL" id="DF836354">
    <property type="protein sequence ID" value="GAN04499.1"/>
    <property type="molecule type" value="Genomic_DNA"/>
</dbReference>
<dbReference type="AlphaFoldDB" id="A0A0C9MAX0"/>